<accession>A0A2K1J1W5</accession>
<dbReference type="Proteomes" id="UP000006727">
    <property type="component" value="Chromosome 18"/>
</dbReference>
<name>A0A2K1J1W5_PHYPA</name>
<evidence type="ECO:0000313" key="1">
    <source>
        <dbReference type="EMBL" id="PNR35516.1"/>
    </source>
</evidence>
<dbReference type="Gramene" id="Pp3c18_21370V3.1">
    <property type="protein sequence ID" value="Pp3c18_21370V3.1"/>
    <property type="gene ID" value="Pp3c18_21370"/>
</dbReference>
<reference evidence="2" key="3">
    <citation type="submission" date="2020-12" db="UniProtKB">
        <authorList>
            <consortium name="EnsemblPlants"/>
        </authorList>
    </citation>
    <scope>IDENTIFICATION</scope>
</reference>
<evidence type="ECO:0000313" key="2">
    <source>
        <dbReference type="EnsemblPlants" id="Pp3c18_21370V3.1"/>
    </source>
</evidence>
<protein>
    <recommendedName>
        <fullName evidence="4">Reverse transcriptase Ty1/copia-type domain-containing protein</fullName>
    </recommendedName>
</protein>
<organism evidence="1">
    <name type="scientific">Physcomitrium patens</name>
    <name type="common">Spreading-leaved earth moss</name>
    <name type="synonym">Physcomitrella patens</name>
    <dbReference type="NCBI Taxonomy" id="3218"/>
    <lineage>
        <taxon>Eukaryota</taxon>
        <taxon>Viridiplantae</taxon>
        <taxon>Streptophyta</taxon>
        <taxon>Embryophyta</taxon>
        <taxon>Bryophyta</taxon>
        <taxon>Bryophytina</taxon>
        <taxon>Bryopsida</taxon>
        <taxon>Funariidae</taxon>
        <taxon>Funariales</taxon>
        <taxon>Funariaceae</taxon>
        <taxon>Physcomitrium</taxon>
    </lineage>
</organism>
<keyword evidence="3" id="KW-1185">Reference proteome</keyword>
<reference evidence="1 3" key="1">
    <citation type="journal article" date="2008" name="Science">
        <title>The Physcomitrella genome reveals evolutionary insights into the conquest of land by plants.</title>
        <authorList>
            <person name="Rensing S."/>
            <person name="Lang D."/>
            <person name="Zimmer A."/>
            <person name="Terry A."/>
            <person name="Salamov A."/>
            <person name="Shapiro H."/>
            <person name="Nishiyama T."/>
            <person name="Perroud P.-F."/>
            <person name="Lindquist E."/>
            <person name="Kamisugi Y."/>
            <person name="Tanahashi T."/>
            <person name="Sakakibara K."/>
            <person name="Fujita T."/>
            <person name="Oishi K."/>
            <person name="Shin-I T."/>
            <person name="Kuroki Y."/>
            <person name="Toyoda A."/>
            <person name="Suzuki Y."/>
            <person name="Hashimoto A."/>
            <person name="Yamaguchi K."/>
            <person name="Sugano A."/>
            <person name="Kohara Y."/>
            <person name="Fujiyama A."/>
            <person name="Anterola A."/>
            <person name="Aoki S."/>
            <person name="Ashton N."/>
            <person name="Barbazuk W.B."/>
            <person name="Barker E."/>
            <person name="Bennetzen J."/>
            <person name="Bezanilla M."/>
            <person name="Blankenship R."/>
            <person name="Cho S.H."/>
            <person name="Dutcher S."/>
            <person name="Estelle M."/>
            <person name="Fawcett J.A."/>
            <person name="Gundlach H."/>
            <person name="Hanada K."/>
            <person name="Heyl A."/>
            <person name="Hicks K.A."/>
            <person name="Hugh J."/>
            <person name="Lohr M."/>
            <person name="Mayer K."/>
            <person name="Melkozernov A."/>
            <person name="Murata T."/>
            <person name="Nelson D."/>
            <person name="Pils B."/>
            <person name="Prigge M."/>
            <person name="Reiss B."/>
            <person name="Renner T."/>
            <person name="Rombauts S."/>
            <person name="Rushton P."/>
            <person name="Sanderfoot A."/>
            <person name="Schween G."/>
            <person name="Shiu S.-H."/>
            <person name="Stueber K."/>
            <person name="Theodoulou F.L."/>
            <person name="Tu H."/>
            <person name="Van de Peer Y."/>
            <person name="Verrier P.J."/>
            <person name="Waters E."/>
            <person name="Wood A."/>
            <person name="Yang L."/>
            <person name="Cove D."/>
            <person name="Cuming A."/>
            <person name="Hasebe M."/>
            <person name="Lucas S."/>
            <person name="Mishler D.B."/>
            <person name="Reski R."/>
            <person name="Grigoriev I."/>
            <person name="Quatrano R.S."/>
            <person name="Boore J.L."/>
        </authorList>
    </citation>
    <scope>NUCLEOTIDE SEQUENCE [LARGE SCALE GENOMIC DNA]</scope>
    <source>
        <strain evidence="2 3">cv. Gransden 2004</strain>
    </source>
</reference>
<reference evidence="1 3" key="2">
    <citation type="journal article" date="2018" name="Plant J.">
        <title>The Physcomitrella patens chromosome-scale assembly reveals moss genome structure and evolution.</title>
        <authorList>
            <person name="Lang D."/>
            <person name="Ullrich K.K."/>
            <person name="Murat F."/>
            <person name="Fuchs J."/>
            <person name="Jenkins J."/>
            <person name="Haas F.B."/>
            <person name="Piednoel M."/>
            <person name="Gundlach H."/>
            <person name="Van Bel M."/>
            <person name="Meyberg R."/>
            <person name="Vives C."/>
            <person name="Morata J."/>
            <person name="Symeonidi A."/>
            <person name="Hiss M."/>
            <person name="Muchero W."/>
            <person name="Kamisugi Y."/>
            <person name="Saleh O."/>
            <person name="Blanc G."/>
            <person name="Decker E.L."/>
            <person name="van Gessel N."/>
            <person name="Grimwood J."/>
            <person name="Hayes R.D."/>
            <person name="Graham S.W."/>
            <person name="Gunter L.E."/>
            <person name="McDaniel S.F."/>
            <person name="Hoernstein S.N.W."/>
            <person name="Larsson A."/>
            <person name="Li F.W."/>
            <person name="Perroud P.F."/>
            <person name="Phillips J."/>
            <person name="Ranjan P."/>
            <person name="Rokshar D.S."/>
            <person name="Rothfels C.J."/>
            <person name="Schneider L."/>
            <person name="Shu S."/>
            <person name="Stevenson D.W."/>
            <person name="Thummler F."/>
            <person name="Tillich M."/>
            <person name="Villarreal Aguilar J.C."/>
            <person name="Widiez T."/>
            <person name="Wong G.K."/>
            <person name="Wymore A."/>
            <person name="Zhang Y."/>
            <person name="Zimmer A.D."/>
            <person name="Quatrano R.S."/>
            <person name="Mayer K.F.X."/>
            <person name="Goodstein D."/>
            <person name="Casacuberta J.M."/>
            <person name="Vandepoele K."/>
            <person name="Reski R."/>
            <person name="Cuming A.C."/>
            <person name="Tuskan G.A."/>
            <person name="Maumus F."/>
            <person name="Salse J."/>
            <person name="Schmutz J."/>
            <person name="Rensing S.A."/>
        </authorList>
    </citation>
    <scope>NUCLEOTIDE SEQUENCE [LARGE SCALE GENOMIC DNA]</scope>
    <source>
        <strain evidence="2 3">cv. Gransden 2004</strain>
    </source>
</reference>
<proteinExistence type="predicted"/>
<evidence type="ECO:0008006" key="4">
    <source>
        <dbReference type="Google" id="ProtNLM"/>
    </source>
</evidence>
<dbReference type="EnsemblPlants" id="Pp3c18_21370V3.1">
    <property type="protein sequence ID" value="Pp3c18_21370V3.1"/>
    <property type="gene ID" value="Pp3c18_21370"/>
</dbReference>
<dbReference type="EMBL" id="ABEU02000018">
    <property type="protein sequence ID" value="PNR35516.1"/>
    <property type="molecule type" value="Genomic_DNA"/>
</dbReference>
<sequence>MTWISFYKTKSMAFEKFKHFQVHIEDEYQKRIKVLQMDMDKEFTSFTTFATRKDWTIKHLNVKATFLNKTITKEMYMT</sequence>
<dbReference type="AlphaFoldDB" id="A0A2K1J1W5"/>
<dbReference type="InParanoid" id="A0A2K1J1W5"/>
<evidence type="ECO:0000313" key="3">
    <source>
        <dbReference type="Proteomes" id="UP000006727"/>
    </source>
</evidence>
<gene>
    <name evidence="1" type="ORF">PHYPA_023416</name>
</gene>